<dbReference type="Pfam" id="PF13041">
    <property type="entry name" value="PPR_2"/>
    <property type="match status" value="3"/>
</dbReference>
<dbReference type="AlphaFoldDB" id="A0A8J5H8L7"/>
<dbReference type="Proteomes" id="UP000734854">
    <property type="component" value="Unassembled WGS sequence"/>
</dbReference>
<name>A0A8J5H8L7_ZINOF</name>
<dbReference type="EMBL" id="JACMSC010000006">
    <property type="protein sequence ID" value="KAG6518909.1"/>
    <property type="molecule type" value="Genomic_DNA"/>
</dbReference>
<evidence type="ECO:0000256" key="1">
    <source>
        <dbReference type="ARBA" id="ARBA00022737"/>
    </source>
</evidence>
<feature type="repeat" description="PPR" evidence="2">
    <location>
        <begin position="194"/>
        <end position="228"/>
    </location>
</feature>
<dbReference type="Pfam" id="PF01535">
    <property type="entry name" value="PPR"/>
    <property type="match status" value="3"/>
</dbReference>
<dbReference type="PANTHER" id="PTHR47926">
    <property type="entry name" value="PENTATRICOPEPTIDE REPEAT-CONTAINING PROTEIN"/>
    <property type="match status" value="1"/>
</dbReference>
<dbReference type="GO" id="GO:0003723">
    <property type="term" value="F:RNA binding"/>
    <property type="evidence" value="ECO:0007669"/>
    <property type="project" value="InterPro"/>
</dbReference>
<dbReference type="OrthoDB" id="185373at2759"/>
<feature type="repeat" description="PPR" evidence="2">
    <location>
        <begin position="295"/>
        <end position="329"/>
    </location>
</feature>
<dbReference type="FunFam" id="1.25.40.10:FF:001093">
    <property type="entry name" value="Pentatricopeptide repeat-containing protein At2g34400"/>
    <property type="match status" value="1"/>
</dbReference>
<comment type="caution">
    <text evidence="4">The sequence shown here is derived from an EMBL/GenBank/DDBJ whole genome shotgun (WGS) entry which is preliminary data.</text>
</comment>
<keyword evidence="1" id="KW-0677">Repeat</keyword>
<evidence type="ECO:0000313" key="5">
    <source>
        <dbReference type="Proteomes" id="UP000734854"/>
    </source>
</evidence>
<dbReference type="NCBIfam" id="TIGR00756">
    <property type="entry name" value="PPR"/>
    <property type="match status" value="6"/>
</dbReference>
<evidence type="ECO:0000256" key="2">
    <source>
        <dbReference type="PROSITE-ProRule" id="PRU00708"/>
    </source>
</evidence>
<feature type="domain" description="DYW" evidence="3">
    <location>
        <begin position="612"/>
        <end position="705"/>
    </location>
</feature>
<dbReference type="Pfam" id="PF14432">
    <property type="entry name" value="DYW_deaminase"/>
    <property type="match status" value="1"/>
</dbReference>
<feature type="repeat" description="PPR" evidence="2">
    <location>
        <begin position="93"/>
        <end position="127"/>
    </location>
</feature>
<evidence type="ECO:0000259" key="3">
    <source>
        <dbReference type="Pfam" id="PF14432"/>
    </source>
</evidence>
<dbReference type="InterPro" id="IPR002885">
    <property type="entry name" value="PPR_rpt"/>
</dbReference>
<dbReference type="GO" id="GO:0008270">
    <property type="term" value="F:zinc ion binding"/>
    <property type="evidence" value="ECO:0007669"/>
    <property type="project" value="InterPro"/>
</dbReference>
<dbReference type="InterPro" id="IPR046960">
    <property type="entry name" value="PPR_At4g14850-like_plant"/>
</dbReference>
<sequence>MRSQLHIPCLLPRCALSLRPIFPDPYSLSALLHHCSSPALPRYGQQAHAIALTSFLAAHPLVAARLIGMYSACCMPKAASLVFNTAPNSALSNRVLWTTLIAGLVRNGDHRAAMEKFRTMQVMGVPPNNFTLPTVLSACASERALRFGCQVHGCALRTGFGASPFVQSSLVGLYSNCSDLASADRVLQTSDSDDPVPWNTLIVNCTRSARHEHALSLFVQMHLRGLALDEFTFPSALNSAAFSGDSGIGRCIHCMVLRSGFDSHRHVANALVDMYVKMRDFTHARGVFDQMPERDVVTWTSLLVGHARQGSHEVALQLYSDMLARGVEPDEFAVAGVLSSCASSTALELGRQVHAAIVHRGLDAFVSVSNALITLYARSGSIDEARAVFEKSLCRRDAVTWTALIMGYAQNGRGGDSLRLYDAMLGAGARPDYVTFIGLIFACSHAGLVESGRVHFESMEKVYGITPGPEHYSCMVDLLGRSGRVEEAVELLGRMDGEPDATVWKSLLAACRVHRNIPLAERAAERLFKLAPEDAVPYVMLANVYTAAGRWLDVARVRSLMRARGVSKEPGWSWMEEGGAVHAFKAGDRDHAQAKEIFAKVREMMQRIKEEGYAADTGFALHDEEEEGKAEELAVHSERLAVAFGLINSASHGKPIRVYKNLRVCGDCHTALKLIAKVYDKVIILRDANCFHHMRDGICSCGDHW</sequence>
<dbReference type="GO" id="GO:0009451">
    <property type="term" value="P:RNA modification"/>
    <property type="evidence" value="ECO:0007669"/>
    <property type="project" value="InterPro"/>
</dbReference>
<gene>
    <name evidence="4" type="ORF">ZIOFF_022395</name>
</gene>
<reference evidence="4 5" key="1">
    <citation type="submission" date="2020-08" db="EMBL/GenBank/DDBJ databases">
        <title>Plant Genome Project.</title>
        <authorList>
            <person name="Zhang R.-G."/>
        </authorList>
    </citation>
    <scope>NUCLEOTIDE SEQUENCE [LARGE SCALE GENOMIC DNA]</scope>
    <source>
        <tissue evidence="4">Rhizome</tissue>
    </source>
</reference>
<organism evidence="4 5">
    <name type="scientific">Zingiber officinale</name>
    <name type="common">Ginger</name>
    <name type="synonym">Amomum zingiber</name>
    <dbReference type="NCBI Taxonomy" id="94328"/>
    <lineage>
        <taxon>Eukaryota</taxon>
        <taxon>Viridiplantae</taxon>
        <taxon>Streptophyta</taxon>
        <taxon>Embryophyta</taxon>
        <taxon>Tracheophyta</taxon>
        <taxon>Spermatophyta</taxon>
        <taxon>Magnoliopsida</taxon>
        <taxon>Liliopsida</taxon>
        <taxon>Zingiberales</taxon>
        <taxon>Zingiberaceae</taxon>
        <taxon>Zingiber</taxon>
    </lineage>
</organism>
<dbReference type="FunFam" id="1.25.40.10:FF:000344">
    <property type="entry name" value="Pentatricopeptide repeat-containing protein"/>
    <property type="match status" value="1"/>
</dbReference>
<dbReference type="PANTHER" id="PTHR47926:SF517">
    <property type="entry name" value="TETRATRICOPEPTIDE REPEAT-LIKE SUPERFAMILY PROTEIN"/>
    <property type="match status" value="1"/>
</dbReference>
<evidence type="ECO:0000313" key="4">
    <source>
        <dbReference type="EMBL" id="KAG6518909.1"/>
    </source>
</evidence>
<keyword evidence="5" id="KW-1185">Reference proteome</keyword>
<proteinExistence type="predicted"/>
<dbReference type="InterPro" id="IPR046848">
    <property type="entry name" value="E_motif"/>
</dbReference>
<accession>A0A8J5H8L7</accession>
<dbReference type="Pfam" id="PF20431">
    <property type="entry name" value="E_motif"/>
    <property type="match status" value="1"/>
</dbReference>
<protein>
    <recommendedName>
        <fullName evidence="3">DYW domain-containing protein</fullName>
    </recommendedName>
</protein>
<dbReference type="InterPro" id="IPR032867">
    <property type="entry name" value="DYW_dom"/>
</dbReference>
<dbReference type="PROSITE" id="PS51375">
    <property type="entry name" value="PPR"/>
    <property type="match status" value="4"/>
</dbReference>
<feature type="repeat" description="PPR" evidence="2">
    <location>
        <begin position="397"/>
        <end position="431"/>
    </location>
</feature>